<dbReference type="EMBL" id="BMMM01000001">
    <property type="protein sequence ID" value="GGN51347.1"/>
    <property type="molecule type" value="Genomic_DNA"/>
</dbReference>
<protein>
    <submittedName>
        <fullName evidence="9">Membrane protein</fullName>
    </submittedName>
</protein>
<comment type="subcellular location">
    <subcellularLocation>
        <location evidence="1">Cell membrane</location>
        <topology evidence="1">Multi-pass membrane protein</topology>
    </subcellularLocation>
</comment>
<dbReference type="InterPro" id="IPR050545">
    <property type="entry name" value="Mycobact_MmpL"/>
</dbReference>
<dbReference type="PANTHER" id="PTHR33406">
    <property type="entry name" value="MEMBRANE PROTEIN MJ1562-RELATED"/>
    <property type="match status" value="1"/>
</dbReference>
<feature type="transmembrane region" description="Helical" evidence="7">
    <location>
        <begin position="568"/>
        <end position="586"/>
    </location>
</feature>
<evidence type="ECO:0000313" key="10">
    <source>
        <dbReference type="Proteomes" id="UP000600365"/>
    </source>
</evidence>
<evidence type="ECO:0000256" key="5">
    <source>
        <dbReference type="ARBA" id="ARBA00023136"/>
    </source>
</evidence>
<feature type="transmembrane region" description="Helical" evidence="7">
    <location>
        <begin position="38"/>
        <end position="62"/>
    </location>
</feature>
<evidence type="ECO:0000256" key="1">
    <source>
        <dbReference type="ARBA" id="ARBA00004651"/>
    </source>
</evidence>
<accession>A0A918CZ51</accession>
<keyword evidence="3 7" id="KW-0812">Transmembrane</keyword>
<keyword evidence="5 7" id="KW-0472">Membrane</keyword>
<sequence>MSSPRGSAAPLAPPQPQGGTAPPGRFGALAGWAQRRRWAALVLWVAVVAAITLGSTAAGSAYQNDFSLPGTDSQAATDLFKKHGSDQAGDSVDIVFKDTAGIESARPVVEPMLAEVKHMAGVADVRSPFADTSAVSKDGTIAYASVTLEGKTEDVPKEDIAKIIDIAQGIATEHLQVEVGGEAARNAEDKSGPTAELTGIAAALVILVLLFGSLLAASLPLITALFAVGGAIGLIALASHVFTVADFTPPILMLVGLGVGVDYALLIFYRYRHELLTGDRPAEAGRRALDSAGRTVFFAGCTVIVALLGLVALGLGSLQGIALAVAVTVLITMAASLVLLPALLALFGRRIQRHVLKQQAKATEKGRTEGNRWRAMARAVQRRPLPTLVVGVIALLALSAPALGTRLGFADSGNDPEETTSRHAYDLLAEGFGPGFNGPLIVLVKGDQQAGRTVQEKLAATDGVAEASPVMPSADGALTTVFVYPTTAPQDEGTADLVHHLRDDVAPPLERATGAEVLVGGATAASQDVSEALANRLPLFVAVVVGVSSLLLLLVFRSVWIPVKAALLNLLSISAALGVITLVFQHGWFGAQPGPIEAFIPALVFAIVFGLSMDYEVFLISRIHEEWTRTKDPSQSVREGLASTGKVITAAAAIMMFVFGAFVLSSDRMLQQFGLGLAVAILLDAVVIRCLIVPAVMQMLGKWAWWLPAPLARRLPKVSIERPERS</sequence>
<evidence type="ECO:0000256" key="4">
    <source>
        <dbReference type="ARBA" id="ARBA00022989"/>
    </source>
</evidence>
<feature type="transmembrane region" description="Helical" evidence="7">
    <location>
        <begin position="385"/>
        <end position="404"/>
    </location>
</feature>
<dbReference type="PROSITE" id="PS50156">
    <property type="entry name" value="SSD"/>
    <property type="match status" value="1"/>
</dbReference>
<dbReference type="InterPro" id="IPR004869">
    <property type="entry name" value="MMPL_dom"/>
</dbReference>
<dbReference type="Gene3D" id="1.20.1640.10">
    <property type="entry name" value="Multidrug efflux transporter AcrB transmembrane domain"/>
    <property type="match status" value="2"/>
</dbReference>
<feature type="transmembrane region" description="Helical" evidence="7">
    <location>
        <begin position="251"/>
        <end position="271"/>
    </location>
</feature>
<keyword evidence="4 7" id="KW-1133">Transmembrane helix</keyword>
<keyword evidence="10" id="KW-1185">Reference proteome</keyword>
<feature type="transmembrane region" description="Helical" evidence="7">
    <location>
        <begin position="670"/>
        <end position="692"/>
    </location>
</feature>
<dbReference type="InterPro" id="IPR000731">
    <property type="entry name" value="SSD"/>
</dbReference>
<reference evidence="9 10" key="1">
    <citation type="journal article" date="2014" name="Int. J. Syst. Evol. Microbiol.">
        <title>Complete genome sequence of Corynebacterium casei LMG S-19264T (=DSM 44701T), isolated from a smear-ripened cheese.</title>
        <authorList>
            <consortium name="US DOE Joint Genome Institute (JGI-PGF)"/>
            <person name="Walter F."/>
            <person name="Albersmeier A."/>
            <person name="Kalinowski J."/>
            <person name="Ruckert C."/>
        </authorList>
    </citation>
    <scope>NUCLEOTIDE SEQUENCE [LARGE SCALE GENOMIC DNA]</scope>
    <source>
        <strain evidence="9 10">CGMCC 4.7111</strain>
    </source>
</reference>
<feature type="domain" description="SSD" evidence="8">
    <location>
        <begin position="221"/>
        <end position="346"/>
    </location>
</feature>
<dbReference type="RefSeq" id="WP_189184296.1">
    <property type="nucleotide sequence ID" value="NZ_BMMM01000001.1"/>
</dbReference>
<organism evidence="9 10">
    <name type="scientific">Streptomyces albiflavescens</name>
    <dbReference type="NCBI Taxonomy" id="1623582"/>
    <lineage>
        <taxon>Bacteria</taxon>
        <taxon>Bacillati</taxon>
        <taxon>Actinomycetota</taxon>
        <taxon>Actinomycetes</taxon>
        <taxon>Kitasatosporales</taxon>
        <taxon>Streptomycetaceae</taxon>
        <taxon>Streptomyces</taxon>
    </lineage>
</organism>
<dbReference type="SUPFAM" id="SSF82866">
    <property type="entry name" value="Multidrug efflux transporter AcrB transmembrane domain"/>
    <property type="match status" value="2"/>
</dbReference>
<feature type="transmembrane region" description="Helical" evidence="7">
    <location>
        <begin position="537"/>
        <end position="556"/>
    </location>
</feature>
<feature type="region of interest" description="Disordered" evidence="6">
    <location>
        <begin position="1"/>
        <end position="25"/>
    </location>
</feature>
<feature type="transmembrane region" description="Helical" evidence="7">
    <location>
        <begin position="224"/>
        <end position="245"/>
    </location>
</feature>
<evidence type="ECO:0000256" key="3">
    <source>
        <dbReference type="ARBA" id="ARBA00022692"/>
    </source>
</evidence>
<feature type="transmembrane region" description="Helical" evidence="7">
    <location>
        <begin position="197"/>
        <end position="217"/>
    </location>
</feature>
<evidence type="ECO:0000256" key="2">
    <source>
        <dbReference type="ARBA" id="ARBA00022475"/>
    </source>
</evidence>
<dbReference type="Pfam" id="PF03176">
    <property type="entry name" value="MMPL"/>
    <property type="match status" value="2"/>
</dbReference>
<dbReference type="AlphaFoldDB" id="A0A918CZ51"/>
<proteinExistence type="predicted"/>
<feature type="transmembrane region" description="Helical" evidence="7">
    <location>
        <begin position="292"/>
        <end position="315"/>
    </location>
</feature>
<feature type="transmembrane region" description="Helical" evidence="7">
    <location>
        <begin position="641"/>
        <end position="664"/>
    </location>
</feature>
<feature type="compositionally biased region" description="Low complexity" evidence="6">
    <location>
        <begin position="1"/>
        <end position="10"/>
    </location>
</feature>
<name>A0A918CZ51_9ACTN</name>
<evidence type="ECO:0000256" key="7">
    <source>
        <dbReference type="SAM" id="Phobius"/>
    </source>
</evidence>
<keyword evidence="2" id="KW-1003">Cell membrane</keyword>
<feature type="transmembrane region" description="Helical" evidence="7">
    <location>
        <begin position="321"/>
        <end position="347"/>
    </location>
</feature>
<comment type="caution">
    <text evidence="9">The sequence shown here is derived from an EMBL/GenBank/DDBJ whole genome shotgun (WGS) entry which is preliminary data.</text>
</comment>
<dbReference type="Proteomes" id="UP000600365">
    <property type="component" value="Unassembled WGS sequence"/>
</dbReference>
<evidence type="ECO:0000256" key="6">
    <source>
        <dbReference type="SAM" id="MobiDB-lite"/>
    </source>
</evidence>
<evidence type="ECO:0000259" key="8">
    <source>
        <dbReference type="PROSITE" id="PS50156"/>
    </source>
</evidence>
<feature type="transmembrane region" description="Helical" evidence="7">
    <location>
        <begin position="598"/>
        <end position="620"/>
    </location>
</feature>
<evidence type="ECO:0000313" key="9">
    <source>
        <dbReference type="EMBL" id="GGN51347.1"/>
    </source>
</evidence>
<dbReference type="GO" id="GO:0005886">
    <property type="term" value="C:plasma membrane"/>
    <property type="evidence" value="ECO:0007669"/>
    <property type="project" value="UniProtKB-SubCell"/>
</dbReference>
<gene>
    <name evidence="9" type="ORF">GCM10011579_007080</name>
</gene>
<dbReference type="PANTHER" id="PTHR33406:SF13">
    <property type="entry name" value="MEMBRANE PROTEIN YDFJ"/>
    <property type="match status" value="1"/>
</dbReference>